<dbReference type="SUPFAM" id="SSF51206">
    <property type="entry name" value="cAMP-binding domain-like"/>
    <property type="match status" value="1"/>
</dbReference>
<dbReference type="Proteomes" id="UP001163739">
    <property type="component" value="Chromosome"/>
</dbReference>
<protein>
    <submittedName>
        <fullName evidence="6">Fumarate/nitrate reduction transcriptional regulator Fnr</fullName>
    </submittedName>
</protein>
<dbReference type="InterPro" id="IPR018490">
    <property type="entry name" value="cNMP-bd_dom_sf"/>
</dbReference>
<dbReference type="CDD" id="cd00092">
    <property type="entry name" value="HTH_CRP"/>
    <property type="match status" value="1"/>
</dbReference>
<dbReference type="EMBL" id="CP100390">
    <property type="protein sequence ID" value="UZE96903.1"/>
    <property type="molecule type" value="Genomic_DNA"/>
</dbReference>
<dbReference type="SMART" id="SM00100">
    <property type="entry name" value="cNMP"/>
    <property type="match status" value="1"/>
</dbReference>
<name>A0ABY6N479_9ALTE</name>
<dbReference type="Gene3D" id="2.60.120.10">
    <property type="entry name" value="Jelly Rolls"/>
    <property type="match status" value="1"/>
</dbReference>
<dbReference type="InterPro" id="IPR000595">
    <property type="entry name" value="cNMP-bd_dom"/>
</dbReference>
<evidence type="ECO:0000313" key="6">
    <source>
        <dbReference type="EMBL" id="UZE96903.1"/>
    </source>
</evidence>
<dbReference type="CDD" id="cd00038">
    <property type="entry name" value="CAP_ED"/>
    <property type="match status" value="1"/>
</dbReference>
<evidence type="ECO:0000259" key="5">
    <source>
        <dbReference type="PROSITE" id="PS51063"/>
    </source>
</evidence>
<keyword evidence="1" id="KW-0805">Transcription regulation</keyword>
<feature type="domain" description="HTH crp-type" evidence="5">
    <location>
        <begin position="164"/>
        <end position="237"/>
    </location>
</feature>
<evidence type="ECO:0000256" key="3">
    <source>
        <dbReference type="ARBA" id="ARBA00023163"/>
    </source>
</evidence>
<dbReference type="PANTHER" id="PTHR24567">
    <property type="entry name" value="CRP FAMILY TRANSCRIPTIONAL REGULATORY PROTEIN"/>
    <property type="match status" value="1"/>
</dbReference>
<dbReference type="InterPro" id="IPR036388">
    <property type="entry name" value="WH-like_DNA-bd_sf"/>
</dbReference>
<dbReference type="RefSeq" id="WP_265048387.1">
    <property type="nucleotide sequence ID" value="NZ_CP100390.1"/>
</dbReference>
<dbReference type="Pfam" id="PF00027">
    <property type="entry name" value="cNMP_binding"/>
    <property type="match status" value="1"/>
</dbReference>
<evidence type="ECO:0000259" key="4">
    <source>
        <dbReference type="PROSITE" id="PS50042"/>
    </source>
</evidence>
<proteinExistence type="predicted"/>
<dbReference type="PROSITE" id="PS51063">
    <property type="entry name" value="HTH_CRP_2"/>
    <property type="match status" value="1"/>
</dbReference>
<dbReference type="InterPro" id="IPR014710">
    <property type="entry name" value="RmlC-like_jellyroll"/>
</dbReference>
<keyword evidence="7" id="KW-1185">Reference proteome</keyword>
<evidence type="ECO:0000313" key="7">
    <source>
        <dbReference type="Proteomes" id="UP001163739"/>
    </source>
</evidence>
<accession>A0ABY6N479</accession>
<dbReference type="InterPro" id="IPR036390">
    <property type="entry name" value="WH_DNA-bd_sf"/>
</dbReference>
<dbReference type="PRINTS" id="PR00034">
    <property type="entry name" value="HTHCRP"/>
</dbReference>
<sequence>MSEKIAAIDPQPTTGINQSCLQCSLSNLCIPIAVNKDEIDRLEDLIKQGKTINRGDHIFKEHSPFKSLFAVRSGAIKTYSVTEDGEEQVTGFYLPGEIIGLDSTNTDSYSCSAKALERASVCEIPFSQLETLASKIPTLQHHFFSLMSKEIQGSRQLTMLLSKNTAEERIASLLLSLSSRFKLRKLSGTSFRLPMPRNDIGNYLGLAVETVSRVFTRFQKSGLISVQGREVVLEDIDALVDIVKNHSKCINPK</sequence>
<dbReference type="NCBIfam" id="NF008365">
    <property type="entry name" value="PRK11161.1"/>
    <property type="match status" value="1"/>
</dbReference>
<feature type="domain" description="Cyclic nucleotide-binding" evidence="4">
    <location>
        <begin position="30"/>
        <end position="100"/>
    </location>
</feature>
<organism evidence="6 7">
    <name type="scientific">Alkalimarinus alittae</name>
    <dbReference type="NCBI Taxonomy" id="2961619"/>
    <lineage>
        <taxon>Bacteria</taxon>
        <taxon>Pseudomonadati</taxon>
        <taxon>Pseudomonadota</taxon>
        <taxon>Gammaproteobacteria</taxon>
        <taxon>Alteromonadales</taxon>
        <taxon>Alteromonadaceae</taxon>
        <taxon>Alkalimarinus</taxon>
    </lineage>
</organism>
<evidence type="ECO:0000256" key="1">
    <source>
        <dbReference type="ARBA" id="ARBA00023015"/>
    </source>
</evidence>
<evidence type="ECO:0000256" key="2">
    <source>
        <dbReference type="ARBA" id="ARBA00023125"/>
    </source>
</evidence>
<keyword evidence="3" id="KW-0804">Transcription</keyword>
<dbReference type="Pfam" id="PF13545">
    <property type="entry name" value="HTH_Crp_2"/>
    <property type="match status" value="1"/>
</dbReference>
<dbReference type="PROSITE" id="PS50042">
    <property type="entry name" value="CNMP_BINDING_3"/>
    <property type="match status" value="1"/>
</dbReference>
<dbReference type="Gene3D" id="1.10.10.10">
    <property type="entry name" value="Winged helix-like DNA-binding domain superfamily/Winged helix DNA-binding domain"/>
    <property type="match status" value="1"/>
</dbReference>
<gene>
    <name evidence="6" type="primary">fnr</name>
    <name evidence="6" type="ORF">NKI27_03895</name>
</gene>
<keyword evidence="2" id="KW-0238">DNA-binding</keyword>
<dbReference type="InterPro" id="IPR050397">
    <property type="entry name" value="Env_Response_Regulators"/>
</dbReference>
<dbReference type="PANTHER" id="PTHR24567:SF75">
    <property type="entry name" value="FUMARATE AND NITRATE REDUCTION REGULATORY PROTEIN"/>
    <property type="match status" value="1"/>
</dbReference>
<reference evidence="6" key="1">
    <citation type="submission" date="2022-06" db="EMBL/GenBank/DDBJ databases">
        <title>Alkalimarinus sp. nov., isolated from gut of a Alitta virens.</title>
        <authorList>
            <person name="Yang A.I."/>
            <person name="Shin N.-R."/>
        </authorList>
    </citation>
    <scope>NUCLEOTIDE SEQUENCE</scope>
    <source>
        <strain evidence="6">A2M4</strain>
    </source>
</reference>
<dbReference type="InterPro" id="IPR012318">
    <property type="entry name" value="HTH_CRP"/>
</dbReference>
<dbReference type="SUPFAM" id="SSF46785">
    <property type="entry name" value="Winged helix' DNA-binding domain"/>
    <property type="match status" value="1"/>
</dbReference>
<dbReference type="SMART" id="SM00419">
    <property type="entry name" value="HTH_CRP"/>
    <property type="match status" value="1"/>
</dbReference>